<organism evidence="6">
    <name type="scientific">Phenylobacterium glaciei</name>
    <dbReference type="NCBI Taxonomy" id="2803784"/>
    <lineage>
        <taxon>Bacteria</taxon>
        <taxon>Pseudomonadati</taxon>
        <taxon>Pseudomonadota</taxon>
        <taxon>Alphaproteobacteria</taxon>
        <taxon>Caulobacterales</taxon>
        <taxon>Caulobacteraceae</taxon>
        <taxon>Phenylobacterium</taxon>
    </lineage>
</organism>
<feature type="domain" description="CENP-V/GFA" evidence="5">
    <location>
        <begin position="1"/>
        <end position="94"/>
    </location>
</feature>
<dbReference type="InterPro" id="IPR011057">
    <property type="entry name" value="Mss4-like_sf"/>
</dbReference>
<dbReference type="GO" id="GO:0016846">
    <property type="term" value="F:carbon-sulfur lyase activity"/>
    <property type="evidence" value="ECO:0007669"/>
    <property type="project" value="InterPro"/>
</dbReference>
<dbReference type="EMBL" id="CP068570">
    <property type="protein sequence ID" value="QQZ50619.1"/>
    <property type="molecule type" value="Genomic_DNA"/>
</dbReference>
<dbReference type="InterPro" id="IPR006913">
    <property type="entry name" value="CENP-V/GFA"/>
</dbReference>
<evidence type="ECO:0000313" key="6">
    <source>
        <dbReference type="EMBL" id="QQZ50619.1"/>
    </source>
</evidence>
<dbReference type="PANTHER" id="PTHR33337">
    <property type="entry name" value="GFA DOMAIN-CONTAINING PROTEIN"/>
    <property type="match status" value="1"/>
</dbReference>
<protein>
    <submittedName>
        <fullName evidence="6">GFA family protein</fullName>
    </submittedName>
</protein>
<reference evidence="6" key="1">
    <citation type="submission" date="2021-01" db="EMBL/GenBank/DDBJ databases">
        <title>Genome sequence of Phenylobacterium sp. 20VBR1 isolated from a valley glaceir, Ny-Alesund, Svalbard.</title>
        <authorList>
            <person name="Thomas F.A."/>
            <person name="Krishnan K.P."/>
            <person name="Sinha R.K."/>
        </authorList>
    </citation>
    <scope>NUCLEOTIDE SEQUENCE</scope>
    <source>
        <strain evidence="6">20VBR1</strain>
    </source>
</reference>
<dbReference type="GO" id="GO:0046872">
    <property type="term" value="F:metal ion binding"/>
    <property type="evidence" value="ECO:0007669"/>
    <property type="project" value="UniProtKB-KW"/>
</dbReference>
<keyword evidence="2" id="KW-0479">Metal-binding</keyword>
<keyword evidence="4" id="KW-0456">Lyase</keyword>
<accession>A0A974P411</accession>
<dbReference type="SUPFAM" id="SSF51316">
    <property type="entry name" value="Mss4-like"/>
    <property type="match status" value="2"/>
</dbReference>
<proteinExistence type="inferred from homology"/>
<evidence type="ECO:0000259" key="5">
    <source>
        <dbReference type="PROSITE" id="PS51891"/>
    </source>
</evidence>
<gene>
    <name evidence="6" type="ORF">JKL49_03815</name>
</gene>
<evidence type="ECO:0000256" key="1">
    <source>
        <dbReference type="ARBA" id="ARBA00005495"/>
    </source>
</evidence>
<keyword evidence="3" id="KW-0862">Zinc</keyword>
<dbReference type="AlphaFoldDB" id="A0A974P411"/>
<evidence type="ECO:0000256" key="2">
    <source>
        <dbReference type="ARBA" id="ARBA00022723"/>
    </source>
</evidence>
<name>A0A974P411_9CAUL</name>
<sequence>MRCCHCTLCQKAGGTPFYARAMFALGDITLTGETLDHPTSDRLMRRSCARCGTLVFSQPNDLPARIAVGLPTLDDPGALAPDMHIFTSTMLAWLKLDDDLPQYLERPPHEPTSQLPVEGGCACGAIRYQLNAPPIAVYTCHCTDCQSLTGSAFSMAMPVFRKDFEITQGQPANWPRKATSGTVIPQRFCPDCGTRVFTEPPGGPHALTVRPGTLDDTSWLHPVSAFG</sequence>
<dbReference type="PROSITE" id="PS51891">
    <property type="entry name" value="CENP_V_GFA"/>
    <property type="match status" value="2"/>
</dbReference>
<dbReference type="Pfam" id="PF04828">
    <property type="entry name" value="GFA"/>
    <property type="match status" value="2"/>
</dbReference>
<dbReference type="Gene3D" id="3.90.1590.10">
    <property type="entry name" value="glutathione-dependent formaldehyde- activating enzyme (gfa)"/>
    <property type="match status" value="2"/>
</dbReference>
<feature type="domain" description="CENP-V/GFA" evidence="5">
    <location>
        <begin position="117"/>
        <end position="220"/>
    </location>
</feature>
<comment type="similarity">
    <text evidence="1">Belongs to the Gfa family.</text>
</comment>
<dbReference type="PANTHER" id="PTHR33337:SF40">
    <property type="entry name" value="CENP-V_GFA DOMAIN-CONTAINING PROTEIN-RELATED"/>
    <property type="match status" value="1"/>
</dbReference>
<evidence type="ECO:0000256" key="3">
    <source>
        <dbReference type="ARBA" id="ARBA00022833"/>
    </source>
</evidence>
<evidence type="ECO:0000256" key="4">
    <source>
        <dbReference type="ARBA" id="ARBA00023239"/>
    </source>
</evidence>